<accession>A0A330HFT0</accession>
<dbReference type="EMBL" id="QMBP01000014">
    <property type="protein sequence ID" value="RAZ87531.1"/>
    <property type="molecule type" value="Genomic_DNA"/>
</dbReference>
<sequence>MTAMRKTLSHCLRHFRQDQGGTVLVEMALIVPLMVVLSAGIFEFGRFLHDKLLVEAGLSDAARFAARCNSQLYTDNGLTAINCATLAASIAVYGKIGGTTTDTPRVVGWQASDVTINSSTCVNAVDPGTGTVLYLSTTSQVCVVTASTNFHYQDLGMLSLVGVSSITVGGQHQERLIRF</sequence>
<keyword evidence="1" id="KW-1133">Transmembrane helix</keyword>
<comment type="caution">
    <text evidence="3">The sequence shown here is derived from an EMBL/GenBank/DDBJ whole genome shotgun (WGS) entry which is preliminary data.</text>
</comment>
<evidence type="ECO:0000313" key="4">
    <source>
        <dbReference type="Proteomes" id="UP000251558"/>
    </source>
</evidence>
<name>A0A330HFT0_9HYPH</name>
<feature type="domain" description="TadE-like" evidence="2">
    <location>
        <begin position="21"/>
        <end position="63"/>
    </location>
</feature>
<keyword evidence="1" id="KW-0812">Transmembrane</keyword>
<feature type="transmembrane region" description="Helical" evidence="1">
    <location>
        <begin position="21"/>
        <end position="42"/>
    </location>
</feature>
<dbReference type="OrthoDB" id="7860729at2"/>
<evidence type="ECO:0000256" key="1">
    <source>
        <dbReference type="SAM" id="Phobius"/>
    </source>
</evidence>
<keyword evidence="4" id="KW-1185">Reference proteome</keyword>
<evidence type="ECO:0000259" key="2">
    <source>
        <dbReference type="Pfam" id="PF07811"/>
    </source>
</evidence>
<dbReference type="Proteomes" id="UP000251558">
    <property type="component" value="Unassembled WGS sequence"/>
</dbReference>
<evidence type="ECO:0000313" key="3">
    <source>
        <dbReference type="EMBL" id="RAZ87531.1"/>
    </source>
</evidence>
<gene>
    <name evidence="3" type="ORF">DPM33_25770</name>
</gene>
<reference evidence="4" key="1">
    <citation type="submission" date="2018-06" db="EMBL/GenBank/DDBJ databases">
        <authorList>
            <person name="Helene L.C."/>
            <person name="Dall'Agnol R."/>
            <person name="Delamuta J.R."/>
            <person name="Hungria M."/>
        </authorList>
    </citation>
    <scope>NUCLEOTIDE SEQUENCE [LARGE SCALE GENOMIC DNA]</scope>
    <source>
        <strain evidence="4">AC99b</strain>
    </source>
</reference>
<reference evidence="3 4" key="2">
    <citation type="submission" date="2018-07" db="EMBL/GenBank/DDBJ databases">
        <title>Diversity of Mesorhizobium strains in Brazil.</title>
        <authorList>
            <person name="Helene L.C.F."/>
            <person name="Dall'Agnol R."/>
            <person name="Delamuta J.R.M."/>
            <person name="Hungria M."/>
        </authorList>
    </citation>
    <scope>NUCLEOTIDE SEQUENCE [LARGE SCALE GENOMIC DNA]</scope>
    <source>
        <strain evidence="3 4">AC99b</strain>
    </source>
</reference>
<dbReference type="Pfam" id="PF07811">
    <property type="entry name" value="TadE"/>
    <property type="match status" value="1"/>
</dbReference>
<organism evidence="3 4">
    <name type="scientific">Mesorhizobium hawassense</name>
    <dbReference type="NCBI Taxonomy" id="1209954"/>
    <lineage>
        <taxon>Bacteria</taxon>
        <taxon>Pseudomonadati</taxon>
        <taxon>Pseudomonadota</taxon>
        <taxon>Alphaproteobacteria</taxon>
        <taxon>Hyphomicrobiales</taxon>
        <taxon>Phyllobacteriaceae</taxon>
        <taxon>Mesorhizobium</taxon>
    </lineage>
</organism>
<dbReference type="AlphaFoldDB" id="A0A330HFT0"/>
<protein>
    <submittedName>
        <fullName evidence="3">Pilus assembly protein</fullName>
    </submittedName>
</protein>
<keyword evidence="1" id="KW-0472">Membrane</keyword>
<proteinExistence type="predicted"/>
<dbReference type="InterPro" id="IPR012495">
    <property type="entry name" value="TadE-like_dom"/>
</dbReference>